<evidence type="ECO:0000259" key="1">
    <source>
        <dbReference type="Pfam" id="PF08669"/>
    </source>
</evidence>
<organism evidence="2">
    <name type="scientific">uncultured Solirubrobacteraceae bacterium</name>
    <dbReference type="NCBI Taxonomy" id="1162706"/>
    <lineage>
        <taxon>Bacteria</taxon>
        <taxon>Bacillati</taxon>
        <taxon>Actinomycetota</taxon>
        <taxon>Thermoleophilia</taxon>
        <taxon>Solirubrobacterales</taxon>
        <taxon>Solirubrobacteraceae</taxon>
        <taxon>environmental samples</taxon>
    </lineage>
</organism>
<keyword evidence="2" id="KW-0489">Methyltransferase</keyword>
<dbReference type="EC" id="2.1.2.10" evidence="2"/>
<dbReference type="GO" id="GO:0004047">
    <property type="term" value="F:aminomethyltransferase activity"/>
    <property type="evidence" value="ECO:0007669"/>
    <property type="project" value="UniProtKB-EC"/>
</dbReference>
<proteinExistence type="predicted"/>
<sequence>MRAARAAGPAERLVPFVITGGGIARAGDPVVGGGEVTSGTHSPSLGVGIGMAYLPAGTARVGNRFEIDVRGRIRTAEVRTKPLYVRPEQPLA</sequence>
<accession>A0A6J4T521</accession>
<dbReference type="SUPFAM" id="SSF101790">
    <property type="entry name" value="Aminomethyltransferase beta-barrel domain"/>
    <property type="match status" value="1"/>
</dbReference>
<gene>
    <name evidence="2" type="ORF">AVDCRST_MAG69-2610</name>
</gene>
<feature type="domain" description="Aminomethyltransferase C-terminal" evidence="1">
    <location>
        <begin position="12"/>
        <end position="84"/>
    </location>
</feature>
<protein>
    <submittedName>
        <fullName evidence="2">Aminomethyltransferase (Glycine cleavage system T protein)</fullName>
        <ecNumber evidence="2">2.1.2.10</ecNumber>
    </submittedName>
</protein>
<dbReference type="Gene3D" id="2.40.30.110">
    <property type="entry name" value="Aminomethyltransferase beta-barrel domains"/>
    <property type="match status" value="1"/>
</dbReference>
<dbReference type="EMBL" id="CADCVP010000284">
    <property type="protein sequence ID" value="CAA9513294.1"/>
    <property type="molecule type" value="Genomic_DNA"/>
</dbReference>
<reference evidence="2" key="1">
    <citation type="submission" date="2020-02" db="EMBL/GenBank/DDBJ databases">
        <authorList>
            <person name="Meier V. D."/>
        </authorList>
    </citation>
    <scope>NUCLEOTIDE SEQUENCE</scope>
    <source>
        <strain evidence="2">AVDCRST_MAG69</strain>
    </source>
</reference>
<evidence type="ECO:0000313" key="2">
    <source>
        <dbReference type="EMBL" id="CAA9513294.1"/>
    </source>
</evidence>
<keyword evidence="2" id="KW-0808">Transferase</keyword>
<dbReference type="GO" id="GO:0032259">
    <property type="term" value="P:methylation"/>
    <property type="evidence" value="ECO:0007669"/>
    <property type="project" value="UniProtKB-KW"/>
</dbReference>
<name>A0A6J4T521_9ACTN</name>
<dbReference type="InterPro" id="IPR029043">
    <property type="entry name" value="GcvT/YgfZ_C"/>
</dbReference>
<dbReference type="Pfam" id="PF08669">
    <property type="entry name" value="GCV_T_C"/>
    <property type="match status" value="1"/>
</dbReference>
<dbReference type="GO" id="GO:0008168">
    <property type="term" value="F:methyltransferase activity"/>
    <property type="evidence" value="ECO:0007669"/>
    <property type="project" value="UniProtKB-KW"/>
</dbReference>
<dbReference type="InterPro" id="IPR013977">
    <property type="entry name" value="GcvT_C"/>
</dbReference>
<dbReference type="AlphaFoldDB" id="A0A6J4T521"/>